<name>A0A7Y2E584_UNCEI</name>
<protein>
    <submittedName>
        <fullName evidence="7">RNA polymerase sigma factor</fullName>
    </submittedName>
</protein>
<dbReference type="Pfam" id="PF08281">
    <property type="entry name" value="Sigma70_r4_2"/>
    <property type="match status" value="1"/>
</dbReference>
<dbReference type="SUPFAM" id="SSF88946">
    <property type="entry name" value="Sigma2 domain of RNA polymerase sigma factors"/>
    <property type="match status" value="1"/>
</dbReference>
<dbReference type="SUPFAM" id="SSF88659">
    <property type="entry name" value="Sigma3 and sigma4 domains of RNA polymerase sigma factors"/>
    <property type="match status" value="1"/>
</dbReference>
<dbReference type="PANTHER" id="PTHR43133:SF62">
    <property type="entry name" value="RNA POLYMERASE SIGMA FACTOR SIGZ"/>
    <property type="match status" value="1"/>
</dbReference>
<gene>
    <name evidence="7" type="ORF">HKN21_01520</name>
</gene>
<dbReference type="EMBL" id="JABDJR010000052">
    <property type="protein sequence ID" value="NNF05416.1"/>
    <property type="molecule type" value="Genomic_DNA"/>
</dbReference>
<keyword evidence="4" id="KW-0804">Transcription</keyword>
<dbReference type="InterPro" id="IPR036388">
    <property type="entry name" value="WH-like_DNA-bd_sf"/>
</dbReference>
<dbReference type="AlphaFoldDB" id="A0A7Y2E584"/>
<feature type="domain" description="RNA polymerase sigma factor 70 region 4 type 2" evidence="6">
    <location>
        <begin position="113"/>
        <end position="157"/>
    </location>
</feature>
<dbReference type="Gene3D" id="1.10.1740.10">
    <property type="match status" value="1"/>
</dbReference>
<organism evidence="7 8">
    <name type="scientific">Eiseniibacteriota bacterium</name>
    <dbReference type="NCBI Taxonomy" id="2212470"/>
    <lineage>
        <taxon>Bacteria</taxon>
        <taxon>Candidatus Eiseniibacteriota</taxon>
    </lineage>
</organism>
<evidence type="ECO:0000256" key="2">
    <source>
        <dbReference type="ARBA" id="ARBA00023015"/>
    </source>
</evidence>
<dbReference type="GO" id="GO:0006352">
    <property type="term" value="P:DNA-templated transcription initiation"/>
    <property type="evidence" value="ECO:0007669"/>
    <property type="project" value="InterPro"/>
</dbReference>
<dbReference type="GO" id="GO:0003677">
    <property type="term" value="F:DNA binding"/>
    <property type="evidence" value="ECO:0007669"/>
    <property type="project" value="InterPro"/>
</dbReference>
<evidence type="ECO:0000256" key="1">
    <source>
        <dbReference type="ARBA" id="ARBA00010641"/>
    </source>
</evidence>
<evidence type="ECO:0000259" key="6">
    <source>
        <dbReference type="Pfam" id="PF08281"/>
    </source>
</evidence>
<evidence type="ECO:0000256" key="3">
    <source>
        <dbReference type="ARBA" id="ARBA00023082"/>
    </source>
</evidence>
<dbReference type="Gene3D" id="1.10.10.10">
    <property type="entry name" value="Winged helix-like DNA-binding domain superfamily/Winged helix DNA-binding domain"/>
    <property type="match status" value="1"/>
</dbReference>
<keyword evidence="3" id="KW-0731">Sigma factor</keyword>
<dbReference type="Proteomes" id="UP000547674">
    <property type="component" value="Unassembled WGS sequence"/>
</dbReference>
<reference evidence="7 8" key="1">
    <citation type="submission" date="2020-03" db="EMBL/GenBank/DDBJ databases">
        <title>Metabolic flexibility allows generalist bacteria to become dominant in a frequently disturbed ecosystem.</title>
        <authorList>
            <person name="Chen Y.-J."/>
            <person name="Leung P.M."/>
            <person name="Bay S.K."/>
            <person name="Hugenholtz P."/>
            <person name="Kessler A.J."/>
            <person name="Shelley G."/>
            <person name="Waite D.W."/>
            <person name="Cook P.L."/>
            <person name="Greening C."/>
        </authorList>
    </citation>
    <scope>NUCLEOTIDE SEQUENCE [LARGE SCALE GENOMIC DNA]</scope>
    <source>
        <strain evidence="7">SS_bin_28</strain>
    </source>
</reference>
<comment type="similarity">
    <text evidence="1">Belongs to the sigma-70 factor family. ECF subfamily.</text>
</comment>
<evidence type="ECO:0000313" key="7">
    <source>
        <dbReference type="EMBL" id="NNF05416.1"/>
    </source>
</evidence>
<sequence>MASGQSNAVQECMDTYGGLVWSLALRFCPSRDDAEDAVQEIFVELWKSASRFDANQASEKGFIAMIARRRLIDRLRKAGRRPETTPIDEHGDRIPDESVKIENDAEAAIAANVLKDLKKEQRTAIELAVLDGMTHREVAETMRLPLGTVKSHIRRGLNLIRKQLVEPVPTGGAK</sequence>
<feature type="domain" description="RNA polymerase sigma-70 region 2" evidence="5">
    <location>
        <begin position="14"/>
        <end position="81"/>
    </location>
</feature>
<dbReference type="InterPro" id="IPR013324">
    <property type="entry name" value="RNA_pol_sigma_r3/r4-like"/>
</dbReference>
<dbReference type="Pfam" id="PF04542">
    <property type="entry name" value="Sigma70_r2"/>
    <property type="match status" value="1"/>
</dbReference>
<keyword evidence="2" id="KW-0805">Transcription regulation</keyword>
<evidence type="ECO:0000313" key="8">
    <source>
        <dbReference type="Proteomes" id="UP000547674"/>
    </source>
</evidence>
<dbReference type="InterPro" id="IPR039425">
    <property type="entry name" value="RNA_pol_sigma-70-like"/>
</dbReference>
<accession>A0A7Y2E584</accession>
<comment type="caution">
    <text evidence="7">The sequence shown here is derived from an EMBL/GenBank/DDBJ whole genome shotgun (WGS) entry which is preliminary data.</text>
</comment>
<dbReference type="InterPro" id="IPR014284">
    <property type="entry name" value="RNA_pol_sigma-70_dom"/>
</dbReference>
<dbReference type="NCBIfam" id="TIGR02937">
    <property type="entry name" value="sigma70-ECF"/>
    <property type="match status" value="1"/>
</dbReference>
<proteinExistence type="inferred from homology"/>
<evidence type="ECO:0000259" key="5">
    <source>
        <dbReference type="Pfam" id="PF04542"/>
    </source>
</evidence>
<dbReference type="PANTHER" id="PTHR43133">
    <property type="entry name" value="RNA POLYMERASE ECF-TYPE SIGMA FACTO"/>
    <property type="match status" value="1"/>
</dbReference>
<dbReference type="InterPro" id="IPR007627">
    <property type="entry name" value="RNA_pol_sigma70_r2"/>
</dbReference>
<dbReference type="InterPro" id="IPR013325">
    <property type="entry name" value="RNA_pol_sigma_r2"/>
</dbReference>
<dbReference type="InterPro" id="IPR013249">
    <property type="entry name" value="RNA_pol_sigma70_r4_t2"/>
</dbReference>
<evidence type="ECO:0000256" key="4">
    <source>
        <dbReference type="ARBA" id="ARBA00023163"/>
    </source>
</evidence>
<dbReference type="GO" id="GO:0016987">
    <property type="term" value="F:sigma factor activity"/>
    <property type="evidence" value="ECO:0007669"/>
    <property type="project" value="UniProtKB-KW"/>
</dbReference>